<keyword evidence="3" id="KW-0804">Transcription</keyword>
<evidence type="ECO:0000313" key="5">
    <source>
        <dbReference type="EMBL" id="QPK01449.1"/>
    </source>
</evidence>
<proteinExistence type="predicted"/>
<dbReference type="AlphaFoldDB" id="A0A7T0DXU2"/>
<dbReference type="PROSITE" id="PS50995">
    <property type="entry name" value="HTH_MARR_2"/>
    <property type="match status" value="1"/>
</dbReference>
<dbReference type="SUPFAM" id="SSF46785">
    <property type="entry name" value="Winged helix' DNA-binding domain"/>
    <property type="match status" value="1"/>
</dbReference>
<reference evidence="5" key="1">
    <citation type="submission" date="2020-09" db="EMBL/GenBank/DDBJ databases">
        <title>First Report of a novel Colistin-Resistant species of Enterobacter cloacae complex Producing MCR-5 isolated from hospital sewage water.</title>
        <authorList>
            <person name="Zhou K."/>
        </authorList>
    </citation>
    <scope>NUCLEOTIDE SEQUENCE [LARGE SCALE GENOMIC DNA]</scope>
    <source>
        <strain evidence="5">HSW1412</strain>
    </source>
</reference>
<protein>
    <submittedName>
        <fullName evidence="5">MarR family transcriptional regulator</fullName>
    </submittedName>
</protein>
<dbReference type="PRINTS" id="PR00598">
    <property type="entry name" value="HTHMARR"/>
</dbReference>
<dbReference type="InterPro" id="IPR023187">
    <property type="entry name" value="Tscrpt_reg_MarR-type_CS"/>
</dbReference>
<keyword evidence="2" id="KW-0238">DNA-binding</keyword>
<evidence type="ECO:0000256" key="1">
    <source>
        <dbReference type="ARBA" id="ARBA00023015"/>
    </source>
</evidence>
<dbReference type="InterPro" id="IPR036390">
    <property type="entry name" value="WH_DNA-bd_sf"/>
</dbReference>
<sequence>MSEKQQSHDLIRVIEKLNVLYHEMRNEVNKALLPMALSLSKLRVLKVIQDTPQCYASSIMDCLNFSSRSVTEALDFLLLAGFITREKESGNRKVKIVRLTTAGEIILAKAMSERDRKLNELLSCMNNSDLEMFQDVINRMFISYKSMKGL</sequence>
<gene>
    <name evidence="5" type="ORF">IDM36_04750</name>
</gene>
<evidence type="ECO:0000259" key="4">
    <source>
        <dbReference type="PROSITE" id="PS50995"/>
    </source>
</evidence>
<dbReference type="GO" id="GO:0003677">
    <property type="term" value="F:DNA binding"/>
    <property type="evidence" value="ECO:0007669"/>
    <property type="project" value="UniProtKB-KW"/>
</dbReference>
<dbReference type="InterPro" id="IPR036388">
    <property type="entry name" value="WH-like_DNA-bd_sf"/>
</dbReference>
<dbReference type="PANTHER" id="PTHR42756">
    <property type="entry name" value="TRANSCRIPTIONAL REGULATOR, MARR"/>
    <property type="match status" value="1"/>
</dbReference>
<dbReference type="EMBL" id="CP061801">
    <property type="protein sequence ID" value="QPK01449.1"/>
    <property type="molecule type" value="Genomic_DNA"/>
</dbReference>
<dbReference type="GO" id="GO:0003700">
    <property type="term" value="F:DNA-binding transcription factor activity"/>
    <property type="evidence" value="ECO:0007669"/>
    <property type="project" value="InterPro"/>
</dbReference>
<keyword evidence="1" id="KW-0805">Transcription regulation</keyword>
<name>A0A7T0DXU2_9ENTR</name>
<evidence type="ECO:0000256" key="2">
    <source>
        <dbReference type="ARBA" id="ARBA00023125"/>
    </source>
</evidence>
<organism evidence="5">
    <name type="scientific">Enterobacter mori</name>
    <dbReference type="NCBI Taxonomy" id="539813"/>
    <lineage>
        <taxon>Bacteria</taxon>
        <taxon>Pseudomonadati</taxon>
        <taxon>Pseudomonadota</taxon>
        <taxon>Gammaproteobacteria</taxon>
        <taxon>Enterobacterales</taxon>
        <taxon>Enterobacteriaceae</taxon>
        <taxon>Enterobacter</taxon>
    </lineage>
</organism>
<dbReference type="PANTHER" id="PTHR42756:SF1">
    <property type="entry name" value="TRANSCRIPTIONAL REPRESSOR OF EMRAB OPERON"/>
    <property type="match status" value="1"/>
</dbReference>
<feature type="domain" description="HTH marR-type" evidence="4">
    <location>
        <begin position="3"/>
        <end position="142"/>
    </location>
</feature>
<dbReference type="SMART" id="SM00347">
    <property type="entry name" value="HTH_MARR"/>
    <property type="match status" value="1"/>
</dbReference>
<evidence type="ECO:0000256" key="3">
    <source>
        <dbReference type="ARBA" id="ARBA00023163"/>
    </source>
</evidence>
<dbReference type="PROSITE" id="PS01117">
    <property type="entry name" value="HTH_MARR_1"/>
    <property type="match status" value="1"/>
</dbReference>
<dbReference type="Pfam" id="PF01047">
    <property type="entry name" value="MarR"/>
    <property type="match status" value="1"/>
</dbReference>
<accession>A0A7T0DXU2</accession>
<dbReference type="Gene3D" id="1.10.10.10">
    <property type="entry name" value="Winged helix-like DNA-binding domain superfamily/Winged helix DNA-binding domain"/>
    <property type="match status" value="1"/>
</dbReference>
<dbReference type="InterPro" id="IPR000835">
    <property type="entry name" value="HTH_MarR-typ"/>
</dbReference>